<keyword evidence="2" id="KW-1185">Reference proteome</keyword>
<organism evidence="1 2">
    <name type="scientific">Stylosanthes scabra</name>
    <dbReference type="NCBI Taxonomy" id="79078"/>
    <lineage>
        <taxon>Eukaryota</taxon>
        <taxon>Viridiplantae</taxon>
        <taxon>Streptophyta</taxon>
        <taxon>Embryophyta</taxon>
        <taxon>Tracheophyta</taxon>
        <taxon>Spermatophyta</taxon>
        <taxon>Magnoliopsida</taxon>
        <taxon>eudicotyledons</taxon>
        <taxon>Gunneridae</taxon>
        <taxon>Pentapetalae</taxon>
        <taxon>rosids</taxon>
        <taxon>fabids</taxon>
        <taxon>Fabales</taxon>
        <taxon>Fabaceae</taxon>
        <taxon>Papilionoideae</taxon>
        <taxon>50 kb inversion clade</taxon>
        <taxon>dalbergioids sensu lato</taxon>
        <taxon>Dalbergieae</taxon>
        <taxon>Pterocarpus clade</taxon>
        <taxon>Stylosanthes</taxon>
    </lineage>
</organism>
<protein>
    <submittedName>
        <fullName evidence="1">Uncharacterized protein</fullName>
    </submittedName>
</protein>
<accession>A0ABU6YR75</accession>
<sequence length="117" mass="12812">MEQASCRCKRCVNRSSGMKVMAAGSSGQTFSEGVRVRALIVCYTRFLNRILASLHYRRREASSIGSANDTGYYILPTLFRISSSKFQLLRSGYQASPLSHTQHGSALASLGKSPFAV</sequence>
<name>A0ABU6YR75_9FABA</name>
<evidence type="ECO:0000313" key="1">
    <source>
        <dbReference type="EMBL" id="MED6211573.1"/>
    </source>
</evidence>
<proteinExistence type="predicted"/>
<dbReference type="EMBL" id="JASCZI010242602">
    <property type="protein sequence ID" value="MED6211573.1"/>
    <property type="molecule type" value="Genomic_DNA"/>
</dbReference>
<comment type="caution">
    <text evidence="1">The sequence shown here is derived from an EMBL/GenBank/DDBJ whole genome shotgun (WGS) entry which is preliminary data.</text>
</comment>
<gene>
    <name evidence="1" type="ORF">PIB30_075035</name>
</gene>
<reference evidence="1 2" key="1">
    <citation type="journal article" date="2023" name="Plants (Basel)">
        <title>Bridging the Gap: Combining Genomics and Transcriptomics Approaches to Understand Stylosanthes scabra, an Orphan Legume from the Brazilian Caatinga.</title>
        <authorList>
            <person name="Ferreira-Neto J.R.C."/>
            <person name="da Silva M.D."/>
            <person name="Binneck E."/>
            <person name="de Melo N.F."/>
            <person name="da Silva R.H."/>
            <person name="de Melo A.L.T.M."/>
            <person name="Pandolfi V."/>
            <person name="Bustamante F.O."/>
            <person name="Brasileiro-Vidal A.C."/>
            <person name="Benko-Iseppon A.M."/>
        </authorList>
    </citation>
    <scope>NUCLEOTIDE SEQUENCE [LARGE SCALE GENOMIC DNA]</scope>
    <source>
        <tissue evidence="1">Leaves</tissue>
    </source>
</reference>
<dbReference type="Proteomes" id="UP001341840">
    <property type="component" value="Unassembled WGS sequence"/>
</dbReference>
<evidence type="ECO:0000313" key="2">
    <source>
        <dbReference type="Proteomes" id="UP001341840"/>
    </source>
</evidence>